<dbReference type="PANTHER" id="PTHR38481">
    <property type="entry name" value="HYALURONATE LYASE"/>
    <property type="match status" value="1"/>
</dbReference>
<protein>
    <recommendedName>
        <fullName evidence="1">F5/8 type C domain-containing protein</fullName>
    </recommendedName>
</protein>
<evidence type="ECO:0000259" key="1">
    <source>
        <dbReference type="PROSITE" id="PS50022"/>
    </source>
</evidence>
<dbReference type="Pfam" id="PF02278">
    <property type="entry name" value="Lyase_8"/>
    <property type="match status" value="1"/>
</dbReference>
<dbReference type="Gene3D" id="2.60.120.260">
    <property type="entry name" value="Galactose-binding domain-like"/>
    <property type="match status" value="1"/>
</dbReference>
<dbReference type="InterPro" id="IPR038970">
    <property type="entry name" value="Lyase_8"/>
</dbReference>
<accession>A0ABQ1ELU3</accession>
<sequence>MPGTTVDTMTRADNSNTNYLSPNAWTGGSELLNQYAAVGMDLKAVNNTLKARKTWFMFDDEIVALGSGINSTDNRKIETTIEKRMLNKATTSKSIDIDSPASTPIANEPLRQKVYAVTDSSNDGNVALNTLDNNLDSRWTSLGDNQWIQYDLGKSQPIGYLGINFLSQASLATTFNIQVSNDNSVWTNVYSESSMVGGTSADIKVYDFADVQARYVKIIGHGNTANQFKHIVEVQIYAPNSHRKGYSICYNERRVCTIVGEWKYTQCVQPLCGT</sequence>
<organism evidence="2 3">
    <name type="scientific">Paenibacillus marchantiophytorum</name>
    <dbReference type="NCBI Taxonomy" id="1619310"/>
    <lineage>
        <taxon>Bacteria</taxon>
        <taxon>Bacillati</taxon>
        <taxon>Bacillota</taxon>
        <taxon>Bacilli</taxon>
        <taxon>Bacillales</taxon>
        <taxon>Paenibacillaceae</taxon>
        <taxon>Paenibacillus</taxon>
    </lineage>
</organism>
<keyword evidence="3" id="KW-1185">Reference proteome</keyword>
<dbReference type="SUPFAM" id="SSF74650">
    <property type="entry name" value="Galactose mutarotase-like"/>
    <property type="match status" value="1"/>
</dbReference>
<dbReference type="EMBL" id="BMHE01000009">
    <property type="protein sequence ID" value="GFZ77714.1"/>
    <property type="molecule type" value="Genomic_DNA"/>
</dbReference>
<reference evidence="3" key="1">
    <citation type="journal article" date="2019" name="Int. J. Syst. Evol. Microbiol.">
        <title>The Global Catalogue of Microorganisms (GCM) 10K type strain sequencing project: providing services to taxonomists for standard genome sequencing and annotation.</title>
        <authorList>
            <consortium name="The Broad Institute Genomics Platform"/>
            <consortium name="The Broad Institute Genome Sequencing Center for Infectious Disease"/>
            <person name="Wu L."/>
            <person name="Ma J."/>
        </authorList>
    </citation>
    <scope>NUCLEOTIDE SEQUENCE [LARGE SCALE GENOMIC DNA]</scope>
    <source>
        <strain evidence="3">CGMCC 1.15043</strain>
    </source>
</reference>
<name>A0ABQ1ELU3_9BACL</name>
<dbReference type="SUPFAM" id="SSF49785">
    <property type="entry name" value="Galactose-binding domain-like"/>
    <property type="match status" value="1"/>
</dbReference>
<feature type="domain" description="F5/8 type C" evidence="1">
    <location>
        <begin position="98"/>
        <end position="239"/>
    </location>
</feature>
<proteinExistence type="predicted"/>
<dbReference type="InterPro" id="IPR000421">
    <property type="entry name" value="FA58C"/>
</dbReference>
<gene>
    <name evidence="2" type="ORF">GCM10008018_24160</name>
</gene>
<dbReference type="Proteomes" id="UP000615455">
    <property type="component" value="Unassembled WGS sequence"/>
</dbReference>
<comment type="caution">
    <text evidence="2">The sequence shown here is derived from an EMBL/GenBank/DDBJ whole genome shotgun (WGS) entry which is preliminary data.</text>
</comment>
<dbReference type="InterPro" id="IPR011013">
    <property type="entry name" value="Gal_mutarotase_sf_dom"/>
</dbReference>
<dbReference type="PANTHER" id="PTHR38481:SF1">
    <property type="entry name" value="HYALURONATE LYASE"/>
    <property type="match status" value="1"/>
</dbReference>
<evidence type="ECO:0000313" key="3">
    <source>
        <dbReference type="Proteomes" id="UP000615455"/>
    </source>
</evidence>
<dbReference type="PROSITE" id="PS50022">
    <property type="entry name" value="FA58C_3"/>
    <property type="match status" value="1"/>
</dbReference>
<dbReference type="Pfam" id="PF00754">
    <property type="entry name" value="F5_F8_type_C"/>
    <property type="match status" value="1"/>
</dbReference>
<dbReference type="InterPro" id="IPR003159">
    <property type="entry name" value="Lyase_8_central_dom"/>
</dbReference>
<evidence type="ECO:0000313" key="2">
    <source>
        <dbReference type="EMBL" id="GFZ77714.1"/>
    </source>
</evidence>
<dbReference type="InterPro" id="IPR008979">
    <property type="entry name" value="Galactose-bd-like_sf"/>
</dbReference>